<dbReference type="Pfam" id="PF01978">
    <property type="entry name" value="TrmB"/>
    <property type="match status" value="1"/>
</dbReference>
<organism evidence="4 5">
    <name type="scientific">Paenibacillus lemnae</name>
    <dbReference type="NCBI Taxonomy" id="1330551"/>
    <lineage>
        <taxon>Bacteria</taxon>
        <taxon>Bacillati</taxon>
        <taxon>Bacillota</taxon>
        <taxon>Bacilli</taxon>
        <taxon>Bacillales</taxon>
        <taxon>Paenibacillaceae</taxon>
        <taxon>Paenibacillus</taxon>
    </lineage>
</organism>
<proteinExistence type="predicted"/>
<name>A0A848MB59_PAELE</name>
<feature type="domain" description="Transcription regulator TrmB N-terminal" evidence="2">
    <location>
        <begin position="8"/>
        <end position="75"/>
    </location>
</feature>
<dbReference type="Proteomes" id="UP000565468">
    <property type="component" value="Unassembled WGS sequence"/>
</dbReference>
<evidence type="ECO:0000313" key="5">
    <source>
        <dbReference type="Proteomes" id="UP000565468"/>
    </source>
</evidence>
<dbReference type="AlphaFoldDB" id="A0A848MB59"/>
<dbReference type="CDD" id="cd09124">
    <property type="entry name" value="PLDc_like_TrmB_middle"/>
    <property type="match status" value="1"/>
</dbReference>
<gene>
    <name evidence="4" type="ORF">HII30_16170</name>
</gene>
<evidence type="ECO:0000256" key="1">
    <source>
        <dbReference type="SAM" id="MobiDB-lite"/>
    </source>
</evidence>
<evidence type="ECO:0000313" key="4">
    <source>
        <dbReference type="EMBL" id="NMO97302.1"/>
    </source>
</evidence>
<keyword evidence="5" id="KW-1185">Reference proteome</keyword>
<evidence type="ECO:0000259" key="2">
    <source>
        <dbReference type="Pfam" id="PF01978"/>
    </source>
</evidence>
<reference evidence="4 5" key="1">
    <citation type="submission" date="2020-04" db="EMBL/GenBank/DDBJ databases">
        <title>Paenibacillus algicola sp. nov., a novel marine bacterium producing alginate lyase.</title>
        <authorList>
            <person name="Huang H."/>
        </authorList>
    </citation>
    <scope>NUCLEOTIDE SEQUENCE [LARGE SCALE GENOMIC DNA]</scope>
    <source>
        <strain evidence="4 5">L7-75</strain>
    </source>
</reference>
<dbReference type="RefSeq" id="WP_169506091.1">
    <property type="nucleotide sequence ID" value="NZ_JABBPN010000017.1"/>
</dbReference>
<feature type="compositionally biased region" description="Basic and acidic residues" evidence="1">
    <location>
        <begin position="264"/>
        <end position="274"/>
    </location>
</feature>
<dbReference type="Pfam" id="PF11495">
    <property type="entry name" value="Regulator_TrmB"/>
    <property type="match status" value="1"/>
</dbReference>
<dbReference type="Gene3D" id="1.10.10.10">
    <property type="entry name" value="Winged helix-like DNA-binding domain superfamily/Winged helix DNA-binding domain"/>
    <property type="match status" value="1"/>
</dbReference>
<feature type="region of interest" description="Disordered" evidence="1">
    <location>
        <begin position="261"/>
        <end position="280"/>
    </location>
</feature>
<dbReference type="InterPro" id="IPR021586">
    <property type="entry name" value="Tscrpt_reg_TrmB_C"/>
</dbReference>
<sequence>MEQLLHHLRNLGFTEIESKIMMDLAQHGPAGGYEVAKRLGASRSNVYAAMQRLERQGALQREAGEPIRYKALRPEDLTRLISERVEASLAFVEKELPRPEGEENAFLQMDGDQDVLELAAKRLGEARYEIVVDVWREEAALLRDELAAAERRGVRVLWACEGSEQGLSRTLAWPGWRGTQERKQGGRKFSFVIDRSWCMVGMRGGEMETTAMITAHPVMTELLLNQFSQEMVLFELEQDMGTELEARYGAHFDRIQKEYLSSEPEFHPGNEEPLRAAGGE</sequence>
<dbReference type="PANTHER" id="PTHR34293:SF1">
    <property type="entry name" value="HTH-TYPE TRANSCRIPTIONAL REGULATOR TRMBL2"/>
    <property type="match status" value="1"/>
</dbReference>
<feature type="domain" description="Transcription regulator TrmB C-terminal" evidence="3">
    <location>
        <begin position="109"/>
        <end position="229"/>
    </location>
</feature>
<dbReference type="InterPro" id="IPR051797">
    <property type="entry name" value="TrmB-like"/>
</dbReference>
<dbReference type="InterPro" id="IPR036390">
    <property type="entry name" value="WH_DNA-bd_sf"/>
</dbReference>
<dbReference type="SUPFAM" id="SSF46785">
    <property type="entry name" value="Winged helix' DNA-binding domain"/>
    <property type="match status" value="1"/>
</dbReference>
<dbReference type="PANTHER" id="PTHR34293">
    <property type="entry name" value="HTH-TYPE TRANSCRIPTIONAL REGULATOR TRMBL2"/>
    <property type="match status" value="1"/>
</dbReference>
<dbReference type="InterPro" id="IPR002831">
    <property type="entry name" value="Tscrpt_reg_TrmB_N"/>
</dbReference>
<protein>
    <submittedName>
        <fullName evidence="4">TrmB family transcriptional regulator</fullName>
    </submittedName>
</protein>
<evidence type="ECO:0000259" key="3">
    <source>
        <dbReference type="Pfam" id="PF11495"/>
    </source>
</evidence>
<comment type="caution">
    <text evidence="4">The sequence shown here is derived from an EMBL/GenBank/DDBJ whole genome shotgun (WGS) entry which is preliminary data.</text>
</comment>
<accession>A0A848MB59</accession>
<dbReference type="EMBL" id="JABBPN010000017">
    <property type="protein sequence ID" value="NMO97302.1"/>
    <property type="molecule type" value="Genomic_DNA"/>
</dbReference>
<dbReference type="InterPro" id="IPR036388">
    <property type="entry name" value="WH-like_DNA-bd_sf"/>
</dbReference>